<feature type="domain" description="FAD-binding PCMH-type" evidence="4">
    <location>
        <begin position="1"/>
        <end position="173"/>
    </location>
</feature>
<keyword evidence="3" id="KW-0560">Oxidoreductase</keyword>
<accession>A0ABU8HIP3</accession>
<name>A0ABU8HIP3_9BACI</name>
<dbReference type="InterPro" id="IPR036683">
    <property type="entry name" value="CO_DH_flav_C_dom_sf"/>
</dbReference>
<dbReference type="Pfam" id="PF00941">
    <property type="entry name" value="FAD_binding_5"/>
    <property type="match status" value="1"/>
</dbReference>
<evidence type="ECO:0000256" key="3">
    <source>
        <dbReference type="ARBA" id="ARBA00023002"/>
    </source>
</evidence>
<evidence type="ECO:0000313" key="5">
    <source>
        <dbReference type="EMBL" id="MEI5909250.1"/>
    </source>
</evidence>
<dbReference type="PANTHER" id="PTHR42659:SF2">
    <property type="entry name" value="XANTHINE DEHYDROGENASE SUBUNIT C-RELATED"/>
    <property type="match status" value="1"/>
</dbReference>
<evidence type="ECO:0000256" key="2">
    <source>
        <dbReference type="ARBA" id="ARBA00022827"/>
    </source>
</evidence>
<keyword evidence="2" id="KW-0274">FAD</keyword>
<dbReference type="Gene3D" id="3.30.465.10">
    <property type="match status" value="1"/>
</dbReference>
<dbReference type="InterPro" id="IPR016167">
    <property type="entry name" value="FAD-bd_PCMH_sub1"/>
</dbReference>
<dbReference type="InterPro" id="IPR016169">
    <property type="entry name" value="FAD-bd_PCMH_sub2"/>
</dbReference>
<dbReference type="Gene3D" id="3.30.43.10">
    <property type="entry name" value="Uridine Diphospho-n-acetylenolpyruvylglucosamine Reductase, domain 2"/>
    <property type="match status" value="1"/>
</dbReference>
<dbReference type="SUPFAM" id="SSF56176">
    <property type="entry name" value="FAD-binding/transporter-associated domain-like"/>
    <property type="match status" value="1"/>
</dbReference>
<dbReference type="InterPro" id="IPR016166">
    <property type="entry name" value="FAD-bd_PCMH"/>
</dbReference>
<sequence length="278" mass="31652">MIPFDFEYFQPSSITEAIQLFQQLYEKQKGPLYYGGGTEFTTLGRFMDLTRAVIDIKKIPECNIIEQNGSELVVGAALTLTKLAEDDRFPLLSQVVANVADRTARNQITLGGNINGMIPYREGVLPFLVCDSTCVIAGKNGLRYEPIQQLFKKRLRLEKGEFLVQLRTPLREINAPFYYVKKRKIDKIDYPLISMASIKKEHVIQFAFSGLCAFPFRSIPMEKTLNNQQLPLKKRINQAFLMIPAPIKDDIRGSRAYREFVLQEIVTTMIETLEGGTV</sequence>
<dbReference type="InterPro" id="IPR036318">
    <property type="entry name" value="FAD-bd_PCMH-like_sf"/>
</dbReference>
<evidence type="ECO:0000259" key="4">
    <source>
        <dbReference type="PROSITE" id="PS51387"/>
    </source>
</evidence>
<keyword evidence="6" id="KW-1185">Reference proteome</keyword>
<organism evidence="5 6">
    <name type="scientific">Bacillus spongiae</name>
    <dbReference type="NCBI Taxonomy" id="2683610"/>
    <lineage>
        <taxon>Bacteria</taxon>
        <taxon>Bacillati</taxon>
        <taxon>Bacillota</taxon>
        <taxon>Bacilli</taxon>
        <taxon>Bacillales</taxon>
        <taxon>Bacillaceae</taxon>
        <taxon>Bacillus</taxon>
    </lineage>
</organism>
<reference evidence="5 6" key="1">
    <citation type="journal article" date="2018" name="J. Microbiol.">
        <title>Bacillus spongiae sp. nov., isolated from sponge of Jeju Island.</title>
        <authorList>
            <person name="Lee G.E."/>
            <person name="Im W.T."/>
            <person name="Park J.S."/>
        </authorList>
    </citation>
    <scope>NUCLEOTIDE SEQUENCE [LARGE SCALE GENOMIC DNA]</scope>
    <source>
        <strain evidence="5 6">135PIL107-10</strain>
    </source>
</reference>
<evidence type="ECO:0000256" key="1">
    <source>
        <dbReference type="ARBA" id="ARBA00022630"/>
    </source>
</evidence>
<dbReference type="Proteomes" id="UP001312865">
    <property type="component" value="Unassembled WGS sequence"/>
</dbReference>
<protein>
    <submittedName>
        <fullName evidence="5">FAD binding domain-containing protein</fullName>
    </submittedName>
</protein>
<proteinExistence type="predicted"/>
<dbReference type="InterPro" id="IPR002346">
    <property type="entry name" value="Mopterin_DH_FAD-bd"/>
</dbReference>
<comment type="caution">
    <text evidence="5">The sequence shown here is derived from an EMBL/GenBank/DDBJ whole genome shotgun (WGS) entry which is preliminary data.</text>
</comment>
<dbReference type="InterPro" id="IPR051312">
    <property type="entry name" value="Diverse_Substr_Oxidored"/>
</dbReference>
<dbReference type="PROSITE" id="PS51387">
    <property type="entry name" value="FAD_PCMH"/>
    <property type="match status" value="1"/>
</dbReference>
<dbReference type="EMBL" id="JBBAXC010000022">
    <property type="protein sequence ID" value="MEI5909250.1"/>
    <property type="molecule type" value="Genomic_DNA"/>
</dbReference>
<keyword evidence="1" id="KW-0285">Flavoprotein</keyword>
<dbReference type="SUPFAM" id="SSF55447">
    <property type="entry name" value="CO dehydrogenase flavoprotein C-terminal domain-like"/>
    <property type="match status" value="1"/>
</dbReference>
<evidence type="ECO:0000313" key="6">
    <source>
        <dbReference type="Proteomes" id="UP001312865"/>
    </source>
</evidence>
<dbReference type="RefSeq" id="WP_336588690.1">
    <property type="nucleotide sequence ID" value="NZ_JBBAXC010000022.1"/>
</dbReference>
<gene>
    <name evidence="5" type="ORF">WAK64_19550</name>
</gene>
<dbReference type="PANTHER" id="PTHR42659">
    <property type="entry name" value="XANTHINE DEHYDROGENASE SUBUNIT C-RELATED"/>
    <property type="match status" value="1"/>
</dbReference>